<protein>
    <submittedName>
        <fullName evidence="1">Uncharacterized protein</fullName>
    </submittedName>
</protein>
<accession>A0A0C3BZI5</accession>
<name>A0A0C3BZI5_HEBCY</name>
<dbReference type="HOGENOM" id="CLU_009958_4_0_1"/>
<dbReference type="OrthoDB" id="2963168at2759"/>
<evidence type="ECO:0000313" key="1">
    <source>
        <dbReference type="EMBL" id="KIM36856.1"/>
    </source>
</evidence>
<organism evidence="1 2">
    <name type="scientific">Hebeloma cylindrosporum</name>
    <dbReference type="NCBI Taxonomy" id="76867"/>
    <lineage>
        <taxon>Eukaryota</taxon>
        <taxon>Fungi</taxon>
        <taxon>Dikarya</taxon>
        <taxon>Basidiomycota</taxon>
        <taxon>Agaricomycotina</taxon>
        <taxon>Agaricomycetes</taxon>
        <taxon>Agaricomycetidae</taxon>
        <taxon>Agaricales</taxon>
        <taxon>Agaricineae</taxon>
        <taxon>Hymenogastraceae</taxon>
        <taxon>Hebeloma</taxon>
    </lineage>
</organism>
<dbReference type="EMBL" id="KN831801">
    <property type="protein sequence ID" value="KIM36856.1"/>
    <property type="molecule type" value="Genomic_DNA"/>
</dbReference>
<dbReference type="Proteomes" id="UP000053424">
    <property type="component" value="Unassembled WGS sequence"/>
</dbReference>
<dbReference type="PANTHER" id="PTHR14187">
    <property type="entry name" value="ALPHA KINASE/ELONGATION FACTOR 2 KINASE"/>
    <property type="match status" value="1"/>
</dbReference>
<dbReference type="SUPFAM" id="SSF53067">
    <property type="entry name" value="Actin-like ATPase domain"/>
    <property type="match status" value="2"/>
</dbReference>
<gene>
    <name evidence="1" type="ORF">M413DRAFT_31259</name>
</gene>
<keyword evidence="2" id="KW-1185">Reference proteome</keyword>
<proteinExistence type="predicted"/>
<dbReference type="CDD" id="cd10170">
    <property type="entry name" value="ASKHA_NBD_HSP70"/>
    <property type="match status" value="1"/>
</dbReference>
<dbReference type="InterPro" id="IPR043129">
    <property type="entry name" value="ATPase_NBD"/>
</dbReference>
<dbReference type="PANTHER" id="PTHR14187:SF5">
    <property type="entry name" value="HEAT SHOCK 70 KDA PROTEIN 12A"/>
    <property type="match status" value="1"/>
</dbReference>
<reference evidence="2" key="2">
    <citation type="submission" date="2015-01" db="EMBL/GenBank/DDBJ databases">
        <title>Evolutionary Origins and Diversification of the Mycorrhizal Mutualists.</title>
        <authorList>
            <consortium name="DOE Joint Genome Institute"/>
            <consortium name="Mycorrhizal Genomics Consortium"/>
            <person name="Kohler A."/>
            <person name="Kuo A."/>
            <person name="Nagy L.G."/>
            <person name="Floudas D."/>
            <person name="Copeland A."/>
            <person name="Barry K.W."/>
            <person name="Cichocki N."/>
            <person name="Veneault-Fourrey C."/>
            <person name="LaButti K."/>
            <person name="Lindquist E.A."/>
            <person name="Lipzen A."/>
            <person name="Lundell T."/>
            <person name="Morin E."/>
            <person name="Murat C."/>
            <person name="Riley R."/>
            <person name="Ohm R."/>
            <person name="Sun H."/>
            <person name="Tunlid A."/>
            <person name="Henrissat B."/>
            <person name="Grigoriev I.V."/>
            <person name="Hibbett D.S."/>
            <person name="Martin F."/>
        </authorList>
    </citation>
    <scope>NUCLEOTIDE SEQUENCE [LARGE SCALE GENOMIC DNA]</scope>
    <source>
        <strain evidence="2">h7</strain>
    </source>
</reference>
<dbReference type="STRING" id="686832.A0A0C3BZI5"/>
<dbReference type="Gene3D" id="3.30.420.40">
    <property type="match status" value="1"/>
</dbReference>
<reference evidence="1 2" key="1">
    <citation type="submission" date="2014-04" db="EMBL/GenBank/DDBJ databases">
        <authorList>
            <consortium name="DOE Joint Genome Institute"/>
            <person name="Kuo A."/>
            <person name="Gay G."/>
            <person name="Dore J."/>
            <person name="Kohler A."/>
            <person name="Nagy L.G."/>
            <person name="Floudas D."/>
            <person name="Copeland A."/>
            <person name="Barry K.W."/>
            <person name="Cichocki N."/>
            <person name="Veneault-Fourrey C."/>
            <person name="LaButti K."/>
            <person name="Lindquist E.A."/>
            <person name="Lipzen A."/>
            <person name="Lundell T."/>
            <person name="Morin E."/>
            <person name="Murat C."/>
            <person name="Sun H."/>
            <person name="Tunlid A."/>
            <person name="Henrissat B."/>
            <person name="Grigoriev I.V."/>
            <person name="Hibbett D.S."/>
            <person name="Martin F."/>
            <person name="Nordberg H.P."/>
            <person name="Cantor M.N."/>
            <person name="Hua S.X."/>
        </authorList>
    </citation>
    <scope>NUCLEOTIDE SEQUENCE [LARGE SCALE GENOMIC DNA]</scope>
    <source>
        <strain evidence="2">h7</strain>
    </source>
</reference>
<sequence>MSSRKPYSGPARKLVMAFDVGTTFSGVSYCILDPGAIPEIRGVTRFPGQAKVGGDSKIPTILYYDRQGNVCAVGDEANEEGIEQIAEEKEWTGRMVSAATAFMAPMKRLIWNPRFKLHLRPKTKSAAHVTDKIVPLPKGKTAIDVFADFLRYLYQCAQKYIEETDPNGISLWENLRPTSEFVLTHPNGWEGAQQGMMRRAAVTAGLIPDNTAGQARLSFVTEGEASLHFCIQNGLTNEAIKSGKGIIIVDAGGGTIDISTYKQKSNTSQAFEEIAAPQCFFKGSIFVTSNAKDFLEKLLQGSAYLDDAPDIARRFDKTTKLRFRDPEEPQYIKFGSLKDKDPRVGIRSGQIRLNGSDVASFFEPSIQCIIESVKQQRNASNTEIASVFLVGGFAASERLFMKLKENLTPQGVVLSRPDGHVNKAVADGAVSFHIDHYVTARVSKFAYGTEVNIHYDSNDPSHISRRSKKFVDIAGDERIGDVFSVILPKASTLFPIQRT</sequence>
<dbReference type="AlphaFoldDB" id="A0A0C3BZI5"/>
<evidence type="ECO:0000313" key="2">
    <source>
        <dbReference type="Proteomes" id="UP000053424"/>
    </source>
</evidence>